<sequence length="751" mass="85159">MVASLSIRGADFIDEQGRTVQLKGINVDGGSKYPKSPNMTSHIPADGPDALFFEGDSVSFVGRPFPLEDALGHLRRIKRLGYNVIRYLFTWEALEHEGPGKYDDEFVDYTIQLLKIIAQEGGLYVYLDPHQDVWNRFCGGDGAPMWTLYAAGLDPKCFEKTEAAVVQNFFPHDPDAYPKMLWTTNYHRLATSTMFTLFFAGRTFAPRCVLNGVNIQDYLQSHFINAVSYLLTQIRKQAPEVLETTLIGVETMNEPNAGFMGITDINELPESQNLKISTTPTVMQMLKLGMGIPTEVDEYKISVFGPKKTGSRFIDPEGVTAWLQPSESRDSHYGFERDPSWILGKCIWEWHGVWDSNEEKPLINDYFAIHPLSGATVDEEYFINNFFVDHFAQYREAVRAVMPNAFIFLEPPVLQLPPRLIGTDLIDDKTVYCPHYYDGMSLMFKSWNTKYNVDTHGIMRKKYSNPVFGIVFGEKNIRNSFRKQLATMKEEGEEYLGTIPVLFSEIGMPFDMDNKRAYDDDDFSSQTSALDALGYALEGSNLSHTWWCYASENCHKWGDRFNCEDFSFWSIDDDLDDSTLPGSRGWDSALTKRQYSQKSIGLDSSDTETVIESSSTSNRQRCKTDTPSRTTDDKAHLGLRAIDSIIRPYPLGINGDFIEAVFDLKNLTYRIKLAGSEDMSVPTKIFFPDWHFGVDSSVEISSGSYEFSDDGLVLEWLHEPGEQTLVVKAFGSQQQQQPTNFFTSFFSSICS</sequence>
<dbReference type="Gene3D" id="3.20.20.80">
    <property type="entry name" value="Glycosidases"/>
    <property type="match status" value="2"/>
</dbReference>
<dbReference type="InterPro" id="IPR013780">
    <property type="entry name" value="Glyco_hydro_b"/>
</dbReference>
<evidence type="ECO:0000256" key="1">
    <source>
        <dbReference type="ARBA" id="ARBA00005641"/>
    </source>
</evidence>
<keyword evidence="3" id="KW-0326">Glycosidase</keyword>
<evidence type="ECO:0000259" key="5">
    <source>
        <dbReference type="Pfam" id="PF18564"/>
    </source>
</evidence>
<dbReference type="GO" id="GO:0050295">
    <property type="term" value="F:steryl-beta-glucosidase activity"/>
    <property type="evidence" value="ECO:0007669"/>
    <property type="project" value="TreeGrafter"/>
</dbReference>
<name>A0A1E4SA48_CYBJN</name>
<dbReference type="Gene3D" id="2.60.40.1180">
    <property type="entry name" value="Golgi alpha-mannosidase II"/>
    <property type="match status" value="1"/>
</dbReference>
<dbReference type="AlphaFoldDB" id="A0A1E4SA48"/>
<dbReference type="Pfam" id="PF18564">
    <property type="entry name" value="Glyco_hydro_5_C"/>
    <property type="match status" value="1"/>
</dbReference>
<keyword evidence="2 6" id="KW-0378">Hydrolase</keyword>
<protein>
    <submittedName>
        <fullName evidence="6">Glycoside hydrolase</fullName>
    </submittedName>
</protein>
<feature type="domain" description="Glycoside hydrolase family 5 C-terminal" evidence="5">
    <location>
        <begin position="647"/>
        <end position="727"/>
    </location>
</feature>
<dbReference type="GeneID" id="30988522"/>
<feature type="compositionally biased region" description="Basic and acidic residues" evidence="4">
    <location>
        <begin position="622"/>
        <end position="631"/>
    </location>
</feature>
<comment type="similarity">
    <text evidence="1">Belongs to the glycosyl hydrolase 5 (cellulase A) family.</text>
</comment>
<dbReference type="OMA" id="AACRYFA"/>
<evidence type="ECO:0000256" key="3">
    <source>
        <dbReference type="ARBA" id="ARBA00023295"/>
    </source>
</evidence>
<dbReference type="InterPro" id="IPR052066">
    <property type="entry name" value="Glycosphingolipid_Hydrolases"/>
</dbReference>
<gene>
    <name evidence="6" type="ORF">CYBJADRAFT_165635</name>
</gene>
<dbReference type="PANTHER" id="PTHR31308">
    <property type="match status" value="1"/>
</dbReference>
<organism evidence="6 7">
    <name type="scientific">Cyberlindnera jadinii (strain ATCC 18201 / CBS 1600 / BCRC 20928 / JCM 3617 / NBRC 0987 / NRRL Y-1542)</name>
    <name type="common">Torula yeast</name>
    <name type="synonym">Candida utilis</name>
    <dbReference type="NCBI Taxonomy" id="983966"/>
    <lineage>
        <taxon>Eukaryota</taxon>
        <taxon>Fungi</taxon>
        <taxon>Dikarya</taxon>
        <taxon>Ascomycota</taxon>
        <taxon>Saccharomycotina</taxon>
        <taxon>Saccharomycetes</taxon>
        <taxon>Phaffomycetales</taxon>
        <taxon>Phaffomycetaceae</taxon>
        <taxon>Cyberlindnera</taxon>
    </lineage>
</organism>
<dbReference type="STRING" id="983966.A0A1E4SA48"/>
<dbReference type="SUPFAM" id="SSF51445">
    <property type="entry name" value="(Trans)glycosidases"/>
    <property type="match status" value="1"/>
</dbReference>
<evidence type="ECO:0000256" key="4">
    <source>
        <dbReference type="SAM" id="MobiDB-lite"/>
    </source>
</evidence>
<feature type="region of interest" description="Disordered" evidence="4">
    <location>
        <begin position="608"/>
        <end position="631"/>
    </location>
</feature>
<dbReference type="RefSeq" id="XP_020073374.1">
    <property type="nucleotide sequence ID" value="XM_020214126.1"/>
</dbReference>
<feature type="compositionally biased region" description="Polar residues" evidence="4">
    <location>
        <begin position="608"/>
        <end position="621"/>
    </location>
</feature>
<evidence type="ECO:0000313" key="7">
    <source>
        <dbReference type="Proteomes" id="UP000094389"/>
    </source>
</evidence>
<dbReference type="OrthoDB" id="9971853at2759"/>
<dbReference type="Proteomes" id="UP000094389">
    <property type="component" value="Unassembled WGS sequence"/>
</dbReference>
<accession>A0A1E4SA48</accession>
<dbReference type="FunFam" id="3.20.20.80:FF:000174">
    <property type="entry name" value="YIR007W-like protein"/>
    <property type="match status" value="1"/>
</dbReference>
<reference evidence="6 7" key="1">
    <citation type="journal article" date="2016" name="Proc. Natl. Acad. Sci. U.S.A.">
        <title>Comparative genomics of biotechnologically important yeasts.</title>
        <authorList>
            <person name="Riley R."/>
            <person name="Haridas S."/>
            <person name="Wolfe K.H."/>
            <person name="Lopes M.R."/>
            <person name="Hittinger C.T."/>
            <person name="Goeker M."/>
            <person name="Salamov A.A."/>
            <person name="Wisecaver J.H."/>
            <person name="Long T.M."/>
            <person name="Calvey C.H."/>
            <person name="Aerts A.L."/>
            <person name="Barry K.W."/>
            <person name="Choi C."/>
            <person name="Clum A."/>
            <person name="Coughlan A.Y."/>
            <person name="Deshpande S."/>
            <person name="Douglass A.P."/>
            <person name="Hanson S.J."/>
            <person name="Klenk H.-P."/>
            <person name="LaButti K.M."/>
            <person name="Lapidus A."/>
            <person name="Lindquist E.A."/>
            <person name="Lipzen A.M."/>
            <person name="Meier-Kolthoff J.P."/>
            <person name="Ohm R.A."/>
            <person name="Otillar R.P."/>
            <person name="Pangilinan J.L."/>
            <person name="Peng Y."/>
            <person name="Rokas A."/>
            <person name="Rosa C.A."/>
            <person name="Scheuner C."/>
            <person name="Sibirny A.A."/>
            <person name="Slot J.C."/>
            <person name="Stielow J.B."/>
            <person name="Sun H."/>
            <person name="Kurtzman C.P."/>
            <person name="Blackwell M."/>
            <person name="Grigoriev I.V."/>
            <person name="Jeffries T.W."/>
        </authorList>
    </citation>
    <scope>NUCLEOTIDE SEQUENCE [LARGE SCALE GENOMIC DNA]</scope>
    <source>
        <strain evidence="7">ATCC 18201 / CBS 1600 / BCRC 20928 / JCM 3617 / NBRC 0987 / NRRL Y-1542</strain>
    </source>
</reference>
<evidence type="ECO:0000313" key="6">
    <source>
        <dbReference type="EMBL" id="ODV76335.1"/>
    </source>
</evidence>
<evidence type="ECO:0000256" key="2">
    <source>
        <dbReference type="ARBA" id="ARBA00022801"/>
    </source>
</evidence>
<dbReference type="InterPro" id="IPR041036">
    <property type="entry name" value="GH5_C"/>
</dbReference>
<keyword evidence="7" id="KW-1185">Reference proteome</keyword>
<dbReference type="InterPro" id="IPR017853">
    <property type="entry name" value="GH"/>
</dbReference>
<dbReference type="EMBL" id="KV453925">
    <property type="protein sequence ID" value="ODV76335.1"/>
    <property type="molecule type" value="Genomic_DNA"/>
</dbReference>
<dbReference type="GO" id="GO:1904462">
    <property type="term" value="P:ergosteryl 3-beta-D-glucoside catabolic process"/>
    <property type="evidence" value="ECO:0007669"/>
    <property type="project" value="TreeGrafter"/>
</dbReference>
<dbReference type="PANTHER" id="PTHR31308:SF5">
    <property type="entry name" value="ERGOSTERYL-BETA-GLUCOSIDASE"/>
    <property type="match status" value="1"/>
</dbReference>
<proteinExistence type="inferred from homology"/>